<sequence>MALAQCRAIRTGHTLAEALEQAAILSDVSPEVAIVDRGYKGVAIDGVKVYHPGLRRGIADGLRAMIRRRSAIEPAIGHMKADGKRDRNWLKGPLAMRFMRCYVVRATTCG</sequence>
<dbReference type="AlphaFoldDB" id="A0A157Z5Q6"/>
<proteinExistence type="predicted"/>
<organism evidence="1 2">
    <name type="scientific">Caballeronia glebae</name>
    <dbReference type="NCBI Taxonomy" id="1777143"/>
    <lineage>
        <taxon>Bacteria</taxon>
        <taxon>Pseudomonadati</taxon>
        <taxon>Pseudomonadota</taxon>
        <taxon>Betaproteobacteria</taxon>
        <taxon>Burkholderiales</taxon>
        <taxon>Burkholderiaceae</taxon>
        <taxon>Caballeronia</taxon>
    </lineage>
</organism>
<name>A0A157Z5Q6_9BURK</name>
<evidence type="ECO:0000313" key="1">
    <source>
        <dbReference type="EMBL" id="SAK40832.1"/>
    </source>
</evidence>
<gene>
    <name evidence="1" type="ORF">AWB82_00246</name>
</gene>
<accession>A0A157Z5Q6</accession>
<keyword evidence="2" id="KW-1185">Reference proteome</keyword>
<dbReference type="STRING" id="1777143.AWB82_00246"/>
<evidence type="ECO:0000313" key="2">
    <source>
        <dbReference type="Proteomes" id="UP000054596"/>
    </source>
</evidence>
<protein>
    <recommendedName>
        <fullName evidence="3">Transposase</fullName>
    </recommendedName>
</protein>
<dbReference type="PANTHER" id="PTHR33803:SF3">
    <property type="entry name" value="BLL1974 PROTEIN"/>
    <property type="match status" value="1"/>
</dbReference>
<comment type="caution">
    <text evidence="1">The sequence shown here is derived from an EMBL/GenBank/DDBJ whole genome shotgun (WGS) entry which is preliminary data.</text>
</comment>
<reference evidence="1" key="1">
    <citation type="submission" date="2016-01" db="EMBL/GenBank/DDBJ databases">
        <authorList>
            <person name="Peeters C."/>
        </authorList>
    </citation>
    <scope>NUCLEOTIDE SEQUENCE [LARGE SCALE GENOMIC DNA]</scope>
    <source>
        <strain evidence="1">LMG 29325</strain>
    </source>
</reference>
<dbReference type="Proteomes" id="UP000054596">
    <property type="component" value="Unassembled WGS sequence"/>
</dbReference>
<evidence type="ECO:0008006" key="3">
    <source>
        <dbReference type="Google" id="ProtNLM"/>
    </source>
</evidence>
<dbReference type="PANTHER" id="PTHR33803">
    <property type="entry name" value="IS1478 TRANSPOSASE"/>
    <property type="match status" value="1"/>
</dbReference>
<dbReference type="EMBL" id="FCOJ02000001">
    <property type="protein sequence ID" value="SAK40832.1"/>
    <property type="molecule type" value="Genomic_DNA"/>
</dbReference>